<evidence type="ECO:0008006" key="3">
    <source>
        <dbReference type="Google" id="ProtNLM"/>
    </source>
</evidence>
<organism evidence="1 2">
    <name type="scientific">Pseudomonas fluorescens</name>
    <dbReference type="NCBI Taxonomy" id="294"/>
    <lineage>
        <taxon>Bacteria</taxon>
        <taxon>Pseudomonadati</taxon>
        <taxon>Pseudomonadota</taxon>
        <taxon>Gammaproteobacteria</taxon>
        <taxon>Pseudomonadales</taxon>
        <taxon>Pseudomonadaceae</taxon>
        <taxon>Pseudomonas</taxon>
    </lineage>
</organism>
<dbReference type="EMBL" id="CABVIF010000002">
    <property type="protein sequence ID" value="VVO78544.1"/>
    <property type="molecule type" value="Genomic_DNA"/>
</dbReference>
<evidence type="ECO:0000313" key="1">
    <source>
        <dbReference type="EMBL" id="VVO78544.1"/>
    </source>
</evidence>
<sequence length="90" mass="9592">MGTPTIKTTGNGTISAIRNVWIDSTSTRFAMVLPNDGCSRLAVRIGTNLTADGHDCFQVGDKVKFTLMTGPAGECPRVQDLVKSADTNTF</sequence>
<dbReference type="Proteomes" id="UP000327111">
    <property type="component" value="Unassembled WGS sequence"/>
</dbReference>
<name>A0A5E7IS41_PSEFL</name>
<accession>A0A5E7IS41</accession>
<dbReference type="AlphaFoldDB" id="A0A5E7IS41"/>
<proteinExistence type="predicted"/>
<gene>
    <name evidence="1" type="ORF">PS854_01676</name>
</gene>
<protein>
    <recommendedName>
        <fullName evidence="3">CSD domain-containing protein</fullName>
    </recommendedName>
</protein>
<evidence type="ECO:0000313" key="2">
    <source>
        <dbReference type="Proteomes" id="UP000327111"/>
    </source>
</evidence>
<dbReference type="RefSeq" id="WP_150733098.1">
    <property type="nucleotide sequence ID" value="NZ_CABVIF010000002.1"/>
</dbReference>
<reference evidence="1 2" key="1">
    <citation type="submission" date="2019-09" db="EMBL/GenBank/DDBJ databases">
        <authorList>
            <person name="Chandra G."/>
            <person name="Truman W A."/>
        </authorList>
    </citation>
    <scope>NUCLEOTIDE SEQUENCE [LARGE SCALE GENOMIC DNA]</scope>
    <source>
        <strain evidence="1">PS854</strain>
    </source>
</reference>